<feature type="domain" description="Peptidoglycan binding-like" evidence="2">
    <location>
        <begin position="74"/>
        <end position="120"/>
    </location>
</feature>
<evidence type="ECO:0000313" key="4">
    <source>
        <dbReference type="Proteomes" id="UP000284547"/>
    </source>
</evidence>
<dbReference type="InterPro" id="IPR036365">
    <property type="entry name" value="PGBD-like_sf"/>
</dbReference>
<accession>A0A411YXV9</accession>
<sequence length="487" mass="48982">MKFKAIATVGIIAGLGLTPAEPVHADAGDAIAGALIGGILGHAIARDQQKRQATTQRRSTKSTQPGISSAQREANREVQTALNHFGYPVGTPDGSIGPKSRAAISSYQATLGYPPSGQLTDYERTVLVTAYHRAIAGGPVVAQAAATHPMGMKGLLLMQRDEMAGIPPAMAAVPAAPVAPSAGVMAAAPALPALMPEAPPVAMAAAPALPSFMGAGNTQVSLASHCNKISLMTNTNGGYVTEASMTDPGFALGEQFCLARTYAMATGEELAGKVAGFTPTQIAEQCAGFGPVLAEHVAGLSLKPRDAVLSGVQGFILGSGMSPAQLSGTAKVCLGVGYTTDAMDVAVGSALLLTALGEQGYAELLGHHLSQGYGATVRPELALDWYDMGLTAIGQGQAVFAPGLGDRGAVIRKAAYTAAGRADALVPVVPATLPQFAVVPEAAPAAAPVAPQSVAQADATPTAPAADSAGARVVMSAAKLPFLLLGN</sequence>
<evidence type="ECO:0000313" key="3">
    <source>
        <dbReference type="EMBL" id="RGP35618.1"/>
    </source>
</evidence>
<dbReference type="Proteomes" id="UP000284547">
    <property type="component" value="Unassembled WGS sequence"/>
</dbReference>
<reference evidence="3 4" key="1">
    <citation type="submission" date="2018-08" db="EMBL/GenBank/DDBJ databases">
        <title>Flavobacterium tibetense sp. nov., isolated from a wetland YonghuCo on Tibetan Plateau.</title>
        <authorList>
            <person name="Phurbu D."/>
            <person name="Lu H."/>
            <person name="Xing P."/>
        </authorList>
    </citation>
    <scope>NUCLEOTIDE SEQUENCE [LARGE SCALE GENOMIC DNA]</scope>
    <source>
        <strain evidence="3 4">DJC</strain>
    </source>
</reference>
<comment type="caution">
    <text evidence="3">The sequence shown here is derived from an EMBL/GenBank/DDBJ whole genome shotgun (WGS) entry which is preliminary data.</text>
</comment>
<dbReference type="InterPro" id="IPR002477">
    <property type="entry name" value="Peptidoglycan-bd-like"/>
</dbReference>
<evidence type="ECO:0000259" key="2">
    <source>
        <dbReference type="Pfam" id="PF01471"/>
    </source>
</evidence>
<name>A0A411YXV9_9RHOB</name>
<keyword evidence="4" id="KW-1185">Reference proteome</keyword>
<protein>
    <submittedName>
        <fullName evidence="3">Peptidoglycan-binding protein</fullName>
    </submittedName>
</protein>
<dbReference type="SUPFAM" id="SSF47090">
    <property type="entry name" value="PGBD-like"/>
    <property type="match status" value="1"/>
</dbReference>
<dbReference type="OrthoDB" id="7444491at2"/>
<dbReference type="InterPro" id="IPR036366">
    <property type="entry name" value="PGBDSf"/>
</dbReference>
<feature type="compositionally biased region" description="Polar residues" evidence="1">
    <location>
        <begin position="51"/>
        <end position="73"/>
    </location>
</feature>
<dbReference type="AlphaFoldDB" id="A0A411YXV9"/>
<dbReference type="RefSeq" id="WP_118155649.1">
    <property type="nucleotide sequence ID" value="NZ_QWEY01000013.1"/>
</dbReference>
<gene>
    <name evidence="3" type="ORF">D1012_18690</name>
</gene>
<dbReference type="Gene3D" id="1.10.101.10">
    <property type="entry name" value="PGBD-like superfamily/PGBD"/>
    <property type="match status" value="1"/>
</dbReference>
<evidence type="ECO:0000256" key="1">
    <source>
        <dbReference type="SAM" id="MobiDB-lite"/>
    </source>
</evidence>
<organism evidence="3 4">
    <name type="scientific">Pseudotabrizicola alkalilacus</name>
    <dbReference type="NCBI Taxonomy" id="2305252"/>
    <lineage>
        <taxon>Bacteria</taxon>
        <taxon>Pseudomonadati</taxon>
        <taxon>Pseudomonadota</taxon>
        <taxon>Alphaproteobacteria</taxon>
        <taxon>Rhodobacterales</taxon>
        <taxon>Paracoccaceae</taxon>
        <taxon>Pseudotabrizicola</taxon>
    </lineage>
</organism>
<dbReference type="EMBL" id="QWEY01000013">
    <property type="protein sequence ID" value="RGP35618.1"/>
    <property type="molecule type" value="Genomic_DNA"/>
</dbReference>
<proteinExistence type="predicted"/>
<dbReference type="Pfam" id="PF01471">
    <property type="entry name" value="PG_binding_1"/>
    <property type="match status" value="1"/>
</dbReference>
<feature type="region of interest" description="Disordered" evidence="1">
    <location>
        <begin position="48"/>
        <end position="73"/>
    </location>
</feature>